<gene>
    <name evidence="2" type="ORF">GCM10008942_33530</name>
</gene>
<dbReference type="EMBL" id="BAAADD010000009">
    <property type="protein sequence ID" value="GAA0581924.1"/>
    <property type="molecule type" value="Genomic_DNA"/>
</dbReference>
<dbReference type="RefSeq" id="WP_166935194.1">
    <property type="nucleotide sequence ID" value="NZ_BAAADD010000009.1"/>
</dbReference>
<evidence type="ECO:0000256" key="1">
    <source>
        <dbReference type="SAM" id="SignalP"/>
    </source>
</evidence>
<feature type="signal peptide" evidence="1">
    <location>
        <begin position="1"/>
        <end position="21"/>
    </location>
</feature>
<proteinExistence type="predicted"/>
<dbReference type="Proteomes" id="UP001499951">
    <property type="component" value="Unassembled WGS sequence"/>
</dbReference>
<comment type="caution">
    <text evidence="2">The sequence shown here is derived from an EMBL/GenBank/DDBJ whole genome shotgun (WGS) entry which is preliminary data.</text>
</comment>
<name>A0ABN1F483_9PROT</name>
<keyword evidence="3" id="KW-1185">Reference proteome</keyword>
<organism evidence="2 3">
    <name type="scientific">Rhizomicrobium electricum</name>
    <dbReference type="NCBI Taxonomy" id="480070"/>
    <lineage>
        <taxon>Bacteria</taxon>
        <taxon>Pseudomonadati</taxon>
        <taxon>Pseudomonadota</taxon>
        <taxon>Alphaproteobacteria</taxon>
        <taxon>Micropepsales</taxon>
        <taxon>Micropepsaceae</taxon>
        <taxon>Rhizomicrobium</taxon>
    </lineage>
</organism>
<protein>
    <submittedName>
        <fullName evidence="2">Uncharacterized protein</fullName>
    </submittedName>
</protein>
<feature type="chain" id="PRO_5047316706" evidence="1">
    <location>
        <begin position="22"/>
        <end position="85"/>
    </location>
</feature>
<accession>A0ABN1F483</accession>
<keyword evidence="1" id="KW-0732">Signal</keyword>
<evidence type="ECO:0000313" key="3">
    <source>
        <dbReference type="Proteomes" id="UP001499951"/>
    </source>
</evidence>
<sequence length="85" mass="8750">MKFAFALVALSTLALAPAANAADARLTDCVQMAKQVSAALEAAQPGTSTDQARQQATAGRSYCGSQMYSAGVAHYSKALQLLGKN</sequence>
<reference evidence="2 3" key="1">
    <citation type="journal article" date="2019" name="Int. J. Syst. Evol. Microbiol.">
        <title>The Global Catalogue of Microorganisms (GCM) 10K type strain sequencing project: providing services to taxonomists for standard genome sequencing and annotation.</title>
        <authorList>
            <consortium name="The Broad Institute Genomics Platform"/>
            <consortium name="The Broad Institute Genome Sequencing Center for Infectious Disease"/>
            <person name="Wu L."/>
            <person name="Ma J."/>
        </authorList>
    </citation>
    <scope>NUCLEOTIDE SEQUENCE [LARGE SCALE GENOMIC DNA]</scope>
    <source>
        <strain evidence="2 3">JCM 15089</strain>
    </source>
</reference>
<evidence type="ECO:0000313" key="2">
    <source>
        <dbReference type="EMBL" id="GAA0581924.1"/>
    </source>
</evidence>